<evidence type="ECO:0000313" key="3">
    <source>
        <dbReference type="EMBL" id="XAY06543.1"/>
    </source>
</evidence>
<reference evidence="3" key="1">
    <citation type="submission" date="2022-12" db="EMBL/GenBank/DDBJ databases">
        <title>Paraconexibacter alkalitolerans sp. nov. and Baekduia alba sp. nov., isolated from soil and emended description of the genera Paraconexibacter (Chun et al., 2020) and Baekduia (An et al., 2020).</title>
        <authorList>
            <person name="Vieira S."/>
            <person name="Huber K.J."/>
            <person name="Geppert A."/>
            <person name="Wolf J."/>
            <person name="Neumann-Schaal M."/>
            <person name="Muesken M."/>
            <person name="Overmann J."/>
        </authorList>
    </citation>
    <scope>NUCLEOTIDE SEQUENCE</scope>
    <source>
        <strain evidence="3">AEG42_29</strain>
    </source>
</reference>
<dbReference type="Pfam" id="PF13561">
    <property type="entry name" value="adh_short_C2"/>
    <property type="match status" value="1"/>
</dbReference>
<dbReference type="InterPro" id="IPR020904">
    <property type="entry name" value="Sc_DH/Rdtase_CS"/>
</dbReference>
<dbReference type="InterPro" id="IPR002347">
    <property type="entry name" value="SDR_fam"/>
</dbReference>
<proteinExistence type="inferred from homology"/>
<dbReference type="GO" id="GO:0032787">
    <property type="term" value="P:monocarboxylic acid metabolic process"/>
    <property type="evidence" value="ECO:0007669"/>
    <property type="project" value="UniProtKB-ARBA"/>
</dbReference>
<dbReference type="PROSITE" id="PS00061">
    <property type="entry name" value="ADH_SHORT"/>
    <property type="match status" value="1"/>
</dbReference>
<dbReference type="KEGG" id="parq:DSM112329_03414"/>
<sequence length="272" mass="27586">MTAQPQTTPKLDGLLDLTGRVALVTGGGQGVGAATARMLAGLGAAVAVNDFHADRADRVAASIRDSGGEAYGVQADVSHAAGVRAMVAAVGRELGPVDILVNNAGNAGAHHDPLAPRPPFWESDPADWDPWVAVNYTGVMLATHAVVGGMVERSHGRIVTVISDAGRVGEADLVVYSGAKAGAAGFTRGVAKAVARHGVTANCVALGAVRTPSLAGMLDDPQVAKRVTRAYPVGRLGEPEDPAALIAFLASDAAAWITAQTYPVNGGYSVAQ</sequence>
<dbReference type="FunFam" id="3.40.50.720:FF:000084">
    <property type="entry name" value="Short-chain dehydrogenase reductase"/>
    <property type="match status" value="1"/>
</dbReference>
<dbReference type="RefSeq" id="WP_354697774.1">
    <property type="nucleotide sequence ID" value="NZ_CP114014.1"/>
</dbReference>
<keyword evidence="2 3" id="KW-0560">Oxidoreductase</keyword>
<dbReference type="PRINTS" id="PR00080">
    <property type="entry name" value="SDRFAMILY"/>
</dbReference>
<dbReference type="EC" id="1.1.1.100" evidence="3"/>
<dbReference type="AlphaFoldDB" id="A0AAU7AY23"/>
<protein>
    <submittedName>
        <fullName evidence="3">3-oxoacyl-[acyl-carrier-protein] reductase</fullName>
        <ecNumber evidence="3">1.1.1.100</ecNumber>
    </submittedName>
</protein>
<evidence type="ECO:0000256" key="2">
    <source>
        <dbReference type="ARBA" id="ARBA00023002"/>
    </source>
</evidence>
<dbReference type="GO" id="GO:0004316">
    <property type="term" value="F:3-oxoacyl-[acyl-carrier-protein] reductase (NADPH) activity"/>
    <property type="evidence" value="ECO:0007669"/>
    <property type="project" value="UniProtKB-EC"/>
</dbReference>
<dbReference type="InterPro" id="IPR036291">
    <property type="entry name" value="NAD(P)-bd_dom_sf"/>
</dbReference>
<dbReference type="Gene3D" id="3.40.50.720">
    <property type="entry name" value="NAD(P)-binding Rossmann-like Domain"/>
    <property type="match status" value="1"/>
</dbReference>
<comment type="similarity">
    <text evidence="1">Belongs to the short-chain dehydrogenases/reductases (SDR) family.</text>
</comment>
<dbReference type="PANTHER" id="PTHR42879">
    <property type="entry name" value="3-OXOACYL-(ACYL-CARRIER-PROTEIN) REDUCTASE"/>
    <property type="match status" value="1"/>
</dbReference>
<name>A0AAU7AY23_9ACTN</name>
<organism evidence="3">
    <name type="scientific">Paraconexibacter sp. AEG42_29</name>
    <dbReference type="NCBI Taxonomy" id="2997339"/>
    <lineage>
        <taxon>Bacteria</taxon>
        <taxon>Bacillati</taxon>
        <taxon>Actinomycetota</taxon>
        <taxon>Thermoleophilia</taxon>
        <taxon>Solirubrobacterales</taxon>
        <taxon>Paraconexibacteraceae</taxon>
        <taxon>Paraconexibacter</taxon>
    </lineage>
</organism>
<evidence type="ECO:0000256" key="1">
    <source>
        <dbReference type="ARBA" id="ARBA00006484"/>
    </source>
</evidence>
<dbReference type="PRINTS" id="PR00081">
    <property type="entry name" value="GDHRDH"/>
</dbReference>
<dbReference type="SUPFAM" id="SSF51735">
    <property type="entry name" value="NAD(P)-binding Rossmann-fold domains"/>
    <property type="match status" value="1"/>
</dbReference>
<gene>
    <name evidence="3" type="primary">fabG_8</name>
    <name evidence="3" type="ORF">DSM112329_03414</name>
</gene>
<dbReference type="InterPro" id="IPR050259">
    <property type="entry name" value="SDR"/>
</dbReference>
<accession>A0AAU7AY23</accession>
<dbReference type="EMBL" id="CP114014">
    <property type="protein sequence ID" value="XAY06543.1"/>
    <property type="molecule type" value="Genomic_DNA"/>
</dbReference>
<dbReference type="PANTHER" id="PTHR42879:SF2">
    <property type="entry name" value="3-OXOACYL-[ACYL-CARRIER-PROTEIN] REDUCTASE FABG"/>
    <property type="match status" value="1"/>
</dbReference>